<evidence type="ECO:0000256" key="4">
    <source>
        <dbReference type="RuleBase" id="RU368020"/>
    </source>
</evidence>
<feature type="domain" description="4Fe-4S ferredoxin-type" evidence="5">
    <location>
        <begin position="12"/>
        <end position="40"/>
    </location>
</feature>
<evidence type="ECO:0000256" key="1">
    <source>
        <dbReference type="ARBA" id="ARBA00022723"/>
    </source>
</evidence>
<protein>
    <recommendedName>
        <fullName evidence="4">Ferredoxin</fullName>
    </recommendedName>
</protein>
<dbReference type="OrthoDB" id="9801085at2"/>
<evidence type="ECO:0000256" key="3">
    <source>
        <dbReference type="ARBA" id="ARBA00023014"/>
    </source>
</evidence>
<dbReference type="EMBL" id="PDEP01000006">
    <property type="protein sequence ID" value="PEN07083.1"/>
    <property type="molecule type" value="Genomic_DNA"/>
</dbReference>
<keyword evidence="4" id="KW-0813">Transport</keyword>
<gene>
    <name evidence="6" type="ORF">CRI93_08070</name>
</gene>
<name>A0A2H3NXV9_9BACT</name>
<dbReference type="InterPro" id="IPR017896">
    <property type="entry name" value="4Fe4S_Fe-S-bd"/>
</dbReference>
<keyword evidence="3 4" id="KW-0411">Iron-sulfur</keyword>
<keyword evidence="4" id="KW-0249">Electron transport</keyword>
<dbReference type="Pfam" id="PF13370">
    <property type="entry name" value="Fer4_13"/>
    <property type="match status" value="1"/>
</dbReference>
<dbReference type="Proteomes" id="UP000221024">
    <property type="component" value="Unassembled WGS sequence"/>
</dbReference>
<sequence length="81" mass="8895">MSDIRTQTINGLEVHIDRSLCIGSGNCVNLAPEVFTIRQDAIVDFKDEVDDSIDASRLVESCQICPVDALLVYDGDEQIVP</sequence>
<dbReference type="RefSeq" id="WP_098062112.1">
    <property type="nucleotide sequence ID" value="NZ_PDEP01000006.1"/>
</dbReference>
<proteinExistence type="predicted"/>
<dbReference type="GO" id="GO:0009055">
    <property type="term" value="F:electron transfer activity"/>
    <property type="evidence" value="ECO:0007669"/>
    <property type="project" value="UniProtKB-UniRule"/>
</dbReference>
<comment type="function">
    <text evidence="4">Ferredoxins are iron-sulfur proteins that transfer electrons in a wide variety of metabolic reactions.</text>
</comment>
<evidence type="ECO:0000313" key="6">
    <source>
        <dbReference type="EMBL" id="PEN07083.1"/>
    </source>
</evidence>
<evidence type="ECO:0000259" key="5">
    <source>
        <dbReference type="PROSITE" id="PS51379"/>
    </source>
</evidence>
<dbReference type="GO" id="GO:0051536">
    <property type="term" value="F:iron-sulfur cluster binding"/>
    <property type="evidence" value="ECO:0007669"/>
    <property type="project" value="UniProtKB-KW"/>
</dbReference>
<dbReference type="PROSITE" id="PS51379">
    <property type="entry name" value="4FE4S_FER_2"/>
    <property type="match status" value="1"/>
</dbReference>
<dbReference type="SUPFAM" id="SSF54862">
    <property type="entry name" value="4Fe-4S ferredoxins"/>
    <property type="match status" value="1"/>
</dbReference>
<keyword evidence="7" id="KW-1185">Reference proteome</keyword>
<accession>A0A2H3NXV9</accession>
<dbReference type="PRINTS" id="PR00352">
    <property type="entry name" value="3FE4SFRDOXIN"/>
</dbReference>
<keyword evidence="2 4" id="KW-0408">Iron</keyword>
<evidence type="ECO:0000256" key="2">
    <source>
        <dbReference type="ARBA" id="ARBA00023004"/>
    </source>
</evidence>
<dbReference type="Gene3D" id="3.30.70.20">
    <property type="match status" value="1"/>
</dbReference>
<dbReference type="InterPro" id="IPR001080">
    <property type="entry name" value="3Fe4S_ferredoxin"/>
</dbReference>
<evidence type="ECO:0000313" key="7">
    <source>
        <dbReference type="Proteomes" id="UP000221024"/>
    </source>
</evidence>
<organism evidence="6 7">
    <name type="scientific">Longimonas halophila</name>
    <dbReference type="NCBI Taxonomy" id="1469170"/>
    <lineage>
        <taxon>Bacteria</taxon>
        <taxon>Pseudomonadati</taxon>
        <taxon>Rhodothermota</taxon>
        <taxon>Rhodothermia</taxon>
        <taxon>Rhodothermales</taxon>
        <taxon>Salisaetaceae</taxon>
        <taxon>Longimonas</taxon>
    </lineage>
</organism>
<reference evidence="6 7" key="1">
    <citation type="submission" date="2017-10" db="EMBL/GenBank/DDBJ databases">
        <title>Draft genome of Longimonas halophila.</title>
        <authorList>
            <person name="Goh K.M."/>
            <person name="Shamsir M.S."/>
            <person name="Lim S.W."/>
        </authorList>
    </citation>
    <scope>NUCLEOTIDE SEQUENCE [LARGE SCALE GENOMIC DNA]</scope>
    <source>
        <strain evidence="6 7">KCTC 42399</strain>
    </source>
</reference>
<dbReference type="GO" id="GO:0005506">
    <property type="term" value="F:iron ion binding"/>
    <property type="evidence" value="ECO:0007669"/>
    <property type="project" value="UniProtKB-UniRule"/>
</dbReference>
<dbReference type="AlphaFoldDB" id="A0A2H3NXV9"/>
<keyword evidence="1 4" id="KW-0479">Metal-binding</keyword>
<comment type="caution">
    <text evidence="6">The sequence shown here is derived from an EMBL/GenBank/DDBJ whole genome shotgun (WGS) entry which is preliminary data.</text>
</comment>